<evidence type="ECO:0000313" key="7">
    <source>
        <dbReference type="Proteomes" id="UP000011531"/>
    </source>
</evidence>
<dbReference type="Pfam" id="PF13185">
    <property type="entry name" value="GAF_2"/>
    <property type="match status" value="1"/>
</dbReference>
<proteinExistence type="predicted"/>
<dbReference type="EMBL" id="AOIA01000094">
    <property type="protein sequence ID" value="ELY60051.1"/>
    <property type="molecule type" value="Genomic_DNA"/>
</dbReference>
<dbReference type="Pfam" id="PF04967">
    <property type="entry name" value="HTH_10"/>
    <property type="match status" value="1"/>
</dbReference>
<dbReference type="PATRIC" id="fig|1227498.3.peg.2107"/>
<feature type="domain" description="Bacterioopsin transcriptional activator GAF and HTH associated" evidence="5">
    <location>
        <begin position="133"/>
        <end position="277"/>
    </location>
</feature>
<dbReference type="InterPro" id="IPR003018">
    <property type="entry name" value="GAF"/>
</dbReference>
<keyword evidence="2" id="KW-0804">Transcription</keyword>
<accession>L9XF95</accession>
<sequence>MAEVDSTTDTIKPRIAAGTNGYEEQISISINPATPGSKGPGATAIREQEIQVIQNVFSDPSFEPWQDAAAEYGFNSVAAIPIIHEGTVYGVLGVYADRPNAFDSAEQGVISQLGEVVGHAIAATERKQALLSDELVELEFQIHDIFDAFDVPVKMSGTVSLNHTVQLGDDEFILYGTASSDTIDPLTRLVEVLPHWESITVRSEGTPTSFELRLADPPVLSAVASLGGYIERAIIEDTDLQLTVHLAPSTDVRQIIDLVESAYPHAEMRRRQQITCSHDRMPANQAWSLSDLTERQRAALKASYYTGFFAWPRETTGEEVAESLGIAPATFHQHLRNAERKVFDSLLSTGIQTVDK</sequence>
<dbReference type="AlphaFoldDB" id="L9XF95"/>
<dbReference type="Pfam" id="PF15915">
    <property type="entry name" value="BAT"/>
    <property type="match status" value="1"/>
</dbReference>
<dbReference type="InterPro" id="IPR007050">
    <property type="entry name" value="HTH_bacterioopsin"/>
</dbReference>
<dbReference type="PANTHER" id="PTHR34236">
    <property type="entry name" value="DIMETHYL SULFOXIDE REDUCTASE TRANSCRIPTIONAL ACTIVATOR"/>
    <property type="match status" value="1"/>
</dbReference>
<keyword evidence="1" id="KW-0805">Transcription regulation</keyword>
<gene>
    <name evidence="6" type="ORF">C492_10790</name>
</gene>
<protein>
    <submittedName>
        <fullName evidence="6">Putative PAS/PAC sensor protein</fullName>
    </submittedName>
</protein>
<reference evidence="6 7" key="1">
    <citation type="journal article" date="2014" name="PLoS Genet.">
        <title>Phylogenetically driven sequencing of extremely halophilic archaea reveals strategies for static and dynamic osmo-response.</title>
        <authorList>
            <person name="Becker E.A."/>
            <person name="Seitzer P.M."/>
            <person name="Tritt A."/>
            <person name="Larsen D."/>
            <person name="Krusor M."/>
            <person name="Yao A.I."/>
            <person name="Wu D."/>
            <person name="Madern D."/>
            <person name="Eisen J.A."/>
            <person name="Darling A.E."/>
            <person name="Facciotti M.T."/>
        </authorList>
    </citation>
    <scope>NUCLEOTIDE SEQUENCE [LARGE SCALE GENOMIC DNA]</scope>
    <source>
        <strain evidence="6 7">DSM 18795</strain>
    </source>
</reference>
<dbReference type="InterPro" id="IPR029016">
    <property type="entry name" value="GAF-like_dom_sf"/>
</dbReference>
<name>L9XF95_9EURY</name>
<evidence type="ECO:0000313" key="6">
    <source>
        <dbReference type="EMBL" id="ELY60051.1"/>
    </source>
</evidence>
<evidence type="ECO:0000256" key="2">
    <source>
        <dbReference type="ARBA" id="ARBA00023163"/>
    </source>
</evidence>
<evidence type="ECO:0000259" key="5">
    <source>
        <dbReference type="Pfam" id="PF15915"/>
    </source>
</evidence>
<dbReference type="Gene3D" id="3.30.450.40">
    <property type="match status" value="1"/>
</dbReference>
<dbReference type="InterPro" id="IPR031803">
    <property type="entry name" value="BAT_GAF/HTH-assoc"/>
</dbReference>
<dbReference type="PANTHER" id="PTHR34236:SF1">
    <property type="entry name" value="DIMETHYL SULFOXIDE REDUCTASE TRANSCRIPTIONAL ACTIVATOR"/>
    <property type="match status" value="1"/>
</dbReference>
<keyword evidence="7" id="KW-1185">Reference proteome</keyword>
<dbReference type="SUPFAM" id="SSF55781">
    <property type="entry name" value="GAF domain-like"/>
    <property type="match status" value="1"/>
</dbReference>
<evidence type="ECO:0000259" key="3">
    <source>
        <dbReference type="Pfam" id="PF04967"/>
    </source>
</evidence>
<dbReference type="Proteomes" id="UP000011531">
    <property type="component" value="Unassembled WGS sequence"/>
</dbReference>
<evidence type="ECO:0000259" key="4">
    <source>
        <dbReference type="Pfam" id="PF13185"/>
    </source>
</evidence>
<comment type="caution">
    <text evidence="6">The sequence shown here is derived from an EMBL/GenBank/DDBJ whole genome shotgun (WGS) entry which is preliminary data.</text>
</comment>
<evidence type="ECO:0000256" key="1">
    <source>
        <dbReference type="ARBA" id="ARBA00023015"/>
    </source>
</evidence>
<feature type="domain" description="HTH bat-type" evidence="3">
    <location>
        <begin position="292"/>
        <end position="343"/>
    </location>
</feature>
<feature type="domain" description="GAF" evidence="4">
    <location>
        <begin position="20"/>
        <end position="121"/>
    </location>
</feature>
<organism evidence="6 7">
    <name type="scientific">Natronococcus jeotgali DSM 18795</name>
    <dbReference type="NCBI Taxonomy" id="1227498"/>
    <lineage>
        <taxon>Archaea</taxon>
        <taxon>Methanobacteriati</taxon>
        <taxon>Methanobacteriota</taxon>
        <taxon>Stenosarchaea group</taxon>
        <taxon>Halobacteria</taxon>
        <taxon>Halobacteriales</taxon>
        <taxon>Natrialbaceae</taxon>
        <taxon>Natronococcus</taxon>
    </lineage>
</organism>